<proteinExistence type="predicted"/>
<keyword evidence="3" id="KW-1185">Reference proteome</keyword>
<dbReference type="Proteomes" id="UP000005551">
    <property type="component" value="Unassembled WGS sequence"/>
</dbReference>
<evidence type="ECO:0000313" key="2">
    <source>
        <dbReference type="EMBL" id="EIM75991.1"/>
    </source>
</evidence>
<evidence type="ECO:0000256" key="1">
    <source>
        <dbReference type="SAM" id="MobiDB-lite"/>
    </source>
</evidence>
<dbReference type="STRING" id="1189621.A3SI_11509"/>
<dbReference type="EMBL" id="AJYA01000024">
    <property type="protein sequence ID" value="EIM75991.1"/>
    <property type="molecule type" value="Genomic_DNA"/>
</dbReference>
<reference evidence="2 3" key="1">
    <citation type="submission" date="2012-05" db="EMBL/GenBank/DDBJ databases">
        <title>Genome sequence of Nitritalea halalkaliphila LW7.</title>
        <authorList>
            <person name="Jangir P.K."/>
            <person name="Singh A."/>
            <person name="Shivaji S."/>
            <person name="Sharma R."/>
        </authorList>
    </citation>
    <scope>NUCLEOTIDE SEQUENCE [LARGE SCALE GENOMIC DNA]</scope>
    <source>
        <strain evidence="2 3">LW7</strain>
    </source>
</reference>
<accession>I5C2D9</accession>
<dbReference type="AlphaFoldDB" id="I5C2D9"/>
<dbReference type="RefSeq" id="WP_009055356.1">
    <property type="nucleotide sequence ID" value="NZ_AJYA01000024.1"/>
</dbReference>
<gene>
    <name evidence="2" type="ORF">A3SI_11509</name>
</gene>
<evidence type="ECO:0000313" key="3">
    <source>
        <dbReference type="Proteomes" id="UP000005551"/>
    </source>
</evidence>
<comment type="caution">
    <text evidence="2">The sequence shown here is derived from an EMBL/GenBank/DDBJ whole genome shotgun (WGS) entry which is preliminary data.</text>
</comment>
<protein>
    <submittedName>
        <fullName evidence="2">Uncharacterized protein</fullName>
    </submittedName>
</protein>
<organism evidence="2 3">
    <name type="scientific">Nitritalea halalkaliphila LW7</name>
    <dbReference type="NCBI Taxonomy" id="1189621"/>
    <lineage>
        <taxon>Bacteria</taxon>
        <taxon>Pseudomonadati</taxon>
        <taxon>Bacteroidota</taxon>
        <taxon>Cytophagia</taxon>
        <taxon>Cytophagales</taxon>
        <taxon>Cyclobacteriaceae</taxon>
        <taxon>Nitritalea</taxon>
    </lineage>
</organism>
<feature type="region of interest" description="Disordered" evidence="1">
    <location>
        <begin position="64"/>
        <end position="83"/>
    </location>
</feature>
<sequence length="83" mass="8571">MLKVIVPVLASLFMLGSLAFSFIRSQEQVLSNVVAEVEALPEIYFLDAAEVLATCAVCDAAGLWGDQGQGNRPASLGAASAGT</sequence>
<name>I5C2D9_9BACT</name>